<feature type="domain" description="SnoaL-like" evidence="3">
    <location>
        <begin position="11"/>
        <end position="112"/>
    </location>
</feature>
<dbReference type="InterPro" id="IPR037401">
    <property type="entry name" value="SnoaL-like"/>
</dbReference>
<feature type="binding site" evidence="2">
    <location>
        <position position="99"/>
    </location>
    <ligand>
        <name>substrate</name>
    </ligand>
</feature>
<evidence type="ECO:0000259" key="3">
    <source>
        <dbReference type="Pfam" id="PF12680"/>
    </source>
</evidence>
<reference evidence="5" key="1">
    <citation type="submission" date="2017-02" db="EMBL/GenBank/DDBJ databases">
        <authorList>
            <person name="Varghese N."/>
            <person name="Submissions S."/>
        </authorList>
    </citation>
    <scope>NUCLEOTIDE SEQUENCE [LARGE SCALE GENOMIC DNA]</scope>
    <source>
        <strain evidence="5">SM117</strain>
    </source>
</reference>
<evidence type="ECO:0000313" key="5">
    <source>
        <dbReference type="Proteomes" id="UP000190989"/>
    </source>
</evidence>
<keyword evidence="4" id="KW-0413">Isomerase</keyword>
<keyword evidence="5" id="KW-1185">Reference proteome</keyword>
<feature type="active site" description="Proton acceptor" evidence="1">
    <location>
        <position position="38"/>
    </location>
</feature>
<dbReference type="Proteomes" id="UP000190989">
    <property type="component" value="Unassembled WGS sequence"/>
</dbReference>
<evidence type="ECO:0000313" key="4">
    <source>
        <dbReference type="EMBL" id="SLK00961.1"/>
    </source>
</evidence>
<feature type="active site" description="Proton donor" evidence="1">
    <location>
        <position position="14"/>
    </location>
</feature>
<dbReference type="EMBL" id="FVZE01000003">
    <property type="protein sequence ID" value="SLK00961.1"/>
    <property type="molecule type" value="Genomic_DNA"/>
</dbReference>
<dbReference type="SUPFAM" id="SSF54427">
    <property type="entry name" value="NTF2-like"/>
    <property type="match status" value="1"/>
</dbReference>
<sequence>MPDPVRMEAAVHEYVAAFADGSPERVAALFAEDATVEDPVGTPPHVGREAILAFYAESMKTGAKLTLEGPVRLTADYAVFPFSVHLRWEGSDKRVDVIDTFRFNENNQIIEMRAYFGPLNMHGFA</sequence>
<evidence type="ECO:0000256" key="1">
    <source>
        <dbReference type="PIRSR" id="PIRSR639256-1"/>
    </source>
</evidence>
<protein>
    <submittedName>
        <fullName evidence="4">Steroid delta-isomerase</fullName>
    </submittedName>
</protein>
<proteinExistence type="predicted"/>
<dbReference type="InterPro" id="IPR032710">
    <property type="entry name" value="NTF2-like_dom_sf"/>
</dbReference>
<gene>
    <name evidence="4" type="ORF">SAMN06295987_103378</name>
</gene>
<organism evidence="4 5">
    <name type="scientific">Novosphingobium mathurense</name>
    <dbReference type="NCBI Taxonomy" id="428990"/>
    <lineage>
        <taxon>Bacteria</taxon>
        <taxon>Pseudomonadati</taxon>
        <taxon>Pseudomonadota</taxon>
        <taxon>Alphaproteobacteria</taxon>
        <taxon>Sphingomonadales</taxon>
        <taxon>Sphingomonadaceae</taxon>
        <taxon>Novosphingobium</taxon>
    </lineage>
</organism>
<dbReference type="GO" id="GO:0016853">
    <property type="term" value="F:isomerase activity"/>
    <property type="evidence" value="ECO:0007669"/>
    <property type="project" value="UniProtKB-KW"/>
</dbReference>
<accession>A0A1U6HZ43</accession>
<dbReference type="RefSeq" id="WP_079730635.1">
    <property type="nucleotide sequence ID" value="NZ_FVZE01000003.1"/>
</dbReference>
<dbReference type="InterPro" id="IPR039256">
    <property type="entry name" value="Ketosteroid_isomerase"/>
</dbReference>
<evidence type="ECO:0000256" key="2">
    <source>
        <dbReference type="PIRSR" id="PIRSR639256-2"/>
    </source>
</evidence>
<dbReference type="CDD" id="cd00781">
    <property type="entry name" value="ketosteroid_isomerase"/>
    <property type="match status" value="1"/>
</dbReference>
<dbReference type="STRING" id="428990.SAMN06295987_103378"/>
<dbReference type="AlphaFoldDB" id="A0A1U6HZ43"/>
<dbReference type="Gene3D" id="3.10.450.50">
    <property type="match status" value="1"/>
</dbReference>
<name>A0A1U6HZ43_9SPHN</name>
<dbReference type="Pfam" id="PF12680">
    <property type="entry name" value="SnoaL_2"/>
    <property type="match status" value="1"/>
</dbReference>